<proteinExistence type="predicted"/>
<evidence type="ECO:0000256" key="1">
    <source>
        <dbReference type="SAM" id="SignalP"/>
    </source>
</evidence>
<gene>
    <name evidence="2" type="ORF">ODALV1_LOCUS3298</name>
</gene>
<feature type="signal peptide" evidence="1">
    <location>
        <begin position="1"/>
        <end position="24"/>
    </location>
</feature>
<feature type="chain" id="PRO_5046651447" evidence="1">
    <location>
        <begin position="25"/>
        <end position="225"/>
    </location>
</feature>
<protein>
    <submittedName>
        <fullName evidence="2">Uncharacterized protein</fullName>
    </submittedName>
</protein>
<comment type="caution">
    <text evidence="2">The sequence shown here is derived from an EMBL/GenBank/DDBJ whole genome shotgun (WGS) entry which is preliminary data.</text>
</comment>
<reference evidence="2 3" key="1">
    <citation type="submission" date="2024-08" db="EMBL/GenBank/DDBJ databases">
        <authorList>
            <person name="Cucini C."/>
            <person name="Frati F."/>
        </authorList>
    </citation>
    <scope>NUCLEOTIDE SEQUENCE [LARGE SCALE GENOMIC DNA]</scope>
</reference>
<accession>A0ABP1PSK4</accession>
<evidence type="ECO:0000313" key="3">
    <source>
        <dbReference type="Proteomes" id="UP001642540"/>
    </source>
</evidence>
<evidence type="ECO:0000313" key="2">
    <source>
        <dbReference type="EMBL" id="CAL8075852.1"/>
    </source>
</evidence>
<name>A0ABP1PSK4_9HEXA</name>
<sequence>MAKGSAPLQLKLAFLLGLLRHTTAHAIFRANPPTELICINLEHQCINTIMCDYRSQVCGCYAKNGPPITCTIPDRKLCIPMENPLGLSLGMVEKTNDLLTCCPFFFSDSDTYNCLCLSEEYIKGKDGSCQPNPHGTYCDNQFDCGTGTYLICNEEERRCECNETVSEYDNTEMEWDCRGMEFMPCDGYGKQCSFLLECDHKSSDGSPVCLSKFRHLTSRFDCDIG</sequence>
<organism evidence="2 3">
    <name type="scientific">Orchesella dallaii</name>
    <dbReference type="NCBI Taxonomy" id="48710"/>
    <lineage>
        <taxon>Eukaryota</taxon>
        <taxon>Metazoa</taxon>
        <taxon>Ecdysozoa</taxon>
        <taxon>Arthropoda</taxon>
        <taxon>Hexapoda</taxon>
        <taxon>Collembola</taxon>
        <taxon>Entomobryomorpha</taxon>
        <taxon>Entomobryoidea</taxon>
        <taxon>Orchesellidae</taxon>
        <taxon>Orchesellinae</taxon>
        <taxon>Orchesella</taxon>
    </lineage>
</organism>
<dbReference type="Proteomes" id="UP001642540">
    <property type="component" value="Unassembled WGS sequence"/>
</dbReference>
<keyword evidence="1" id="KW-0732">Signal</keyword>
<dbReference type="EMBL" id="CAXLJM020000009">
    <property type="protein sequence ID" value="CAL8075852.1"/>
    <property type="molecule type" value="Genomic_DNA"/>
</dbReference>
<keyword evidence="3" id="KW-1185">Reference proteome</keyword>